<keyword evidence="2" id="KW-0812">Transmembrane</keyword>
<accession>A0AAV8T7T4</accession>
<sequence length="185" mass="20780">MRGDDVRTVISIPYTATSDTATSSVKKVSSGNSFSTSKNGYKFWVLAAFLLLALWSMVTGSVTLKWSTGNLTRLSDDPDFTTHDDLDVLEVEEKEKVVRRMWDVYTHSTTIKLPRFWQEAFEAAYEALVSEVPAVRNDAVSEIAKIALRSVNLERRPFGTTKDGTKRIAKKTSGEESEDRYSNLQ</sequence>
<proteinExistence type="predicted"/>
<dbReference type="EMBL" id="JAIWQS010000006">
    <property type="protein sequence ID" value="KAJ8762288.1"/>
    <property type="molecule type" value="Genomic_DNA"/>
</dbReference>
<protein>
    <recommendedName>
        <fullName evidence="5">Sugar transporter</fullName>
    </recommendedName>
</protein>
<dbReference type="Proteomes" id="UP001159364">
    <property type="component" value="Linkage Group LG06"/>
</dbReference>
<evidence type="ECO:0000256" key="1">
    <source>
        <dbReference type="SAM" id="MobiDB-lite"/>
    </source>
</evidence>
<gene>
    <name evidence="3" type="ORF">K2173_007445</name>
</gene>
<feature type="region of interest" description="Disordered" evidence="1">
    <location>
        <begin position="159"/>
        <end position="185"/>
    </location>
</feature>
<dbReference type="AlphaFoldDB" id="A0AAV8T7T4"/>
<keyword evidence="2" id="KW-0472">Membrane</keyword>
<keyword evidence="4" id="KW-1185">Reference proteome</keyword>
<dbReference type="InterPro" id="IPR010608">
    <property type="entry name" value="DUF1195"/>
</dbReference>
<evidence type="ECO:0008006" key="5">
    <source>
        <dbReference type="Google" id="ProtNLM"/>
    </source>
</evidence>
<dbReference type="PANTHER" id="PTHR34358:SF7">
    <property type="entry name" value="SUGAR TRANSPORTER"/>
    <property type="match status" value="1"/>
</dbReference>
<evidence type="ECO:0000313" key="4">
    <source>
        <dbReference type="Proteomes" id="UP001159364"/>
    </source>
</evidence>
<evidence type="ECO:0000256" key="2">
    <source>
        <dbReference type="SAM" id="Phobius"/>
    </source>
</evidence>
<keyword evidence="2" id="KW-1133">Transmembrane helix</keyword>
<reference evidence="3 4" key="1">
    <citation type="submission" date="2021-09" db="EMBL/GenBank/DDBJ databases">
        <title>Genomic insights and catalytic innovation underlie evolution of tropane alkaloids biosynthesis.</title>
        <authorList>
            <person name="Wang Y.-J."/>
            <person name="Tian T."/>
            <person name="Huang J.-P."/>
            <person name="Huang S.-X."/>
        </authorList>
    </citation>
    <scope>NUCLEOTIDE SEQUENCE [LARGE SCALE GENOMIC DNA]</scope>
    <source>
        <strain evidence="3">KIB-2018</strain>
        <tissue evidence="3">Leaf</tissue>
    </source>
</reference>
<organism evidence="3 4">
    <name type="scientific">Erythroxylum novogranatense</name>
    <dbReference type="NCBI Taxonomy" id="1862640"/>
    <lineage>
        <taxon>Eukaryota</taxon>
        <taxon>Viridiplantae</taxon>
        <taxon>Streptophyta</taxon>
        <taxon>Embryophyta</taxon>
        <taxon>Tracheophyta</taxon>
        <taxon>Spermatophyta</taxon>
        <taxon>Magnoliopsida</taxon>
        <taxon>eudicotyledons</taxon>
        <taxon>Gunneridae</taxon>
        <taxon>Pentapetalae</taxon>
        <taxon>rosids</taxon>
        <taxon>fabids</taxon>
        <taxon>Malpighiales</taxon>
        <taxon>Erythroxylaceae</taxon>
        <taxon>Erythroxylum</taxon>
    </lineage>
</organism>
<evidence type="ECO:0000313" key="3">
    <source>
        <dbReference type="EMBL" id="KAJ8762288.1"/>
    </source>
</evidence>
<dbReference type="Pfam" id="PF06708">
    <property type="entry name" value="DUF1195"/>
    <property type="match status" value="1"/>
</dbReference>
<comment type="caution">
    <text evidence="3">The sequence shown here is derived from an EMBL/GenBank/DDBJ whole genome shotgun (WGS) entry which is preliminary data.</text>
</comment>
<dbReference type="PANTHER" id="PTHR34358">
    <property type="entry name" value="OS03G0411600 PROTEIN"/>
    <property type="match status" value="1"/>
</dbReference>
<name>A0AAV8T7T4_9ROSI</name>
<feature type="transmembrane region" description="Helical" evidence="2">
    <location>
        <begin position="43"/>
        <end position="64"/>
    </location>
</feature>